<dbReference type="AlphaFoldDB" id="A0A838XI36"/>
<reference evidence="1 2" key="2">
    <citation type="submission" date="2020-08" db="EMBL/GenBank/DDBJ databases">
        <title>Stappia taiwanensis sp. nov., isolated from a coastal thermal spring.</title>
        <authorList>
            <person name="Kampfer P."/>
        </authorList>
    </citation>
    <scope>NUCLEOTIDE SEQUENCE [LARGE SCALE GENOMIC DNA]</scope>
    <source>
        <strain evidence="1 2">DSM 23284</strain>
    </source>
</reference>
<sequence length="267" mass="29242">MAGNAHPDAVAAFNATRPVRRKYFPGAAGRYRPGDHYVVAPARWEKTSEGKVWLGIFAHETGHAIDHDGRPSGQGRSIWMGPAIRRDRMGMVSRSEVERRTLAHVDGEWALGRFPPGARAWLLDGLPGRADATCFARCWSVGRMEQAIDAYARARLTLASRARKGPPGEDARLQVYVMAKVNDYIGAVYDLERGGGHSHAYYRQFLPLGGPGLTIGHAAEAFANAFVADVLEGTELLSFLVRSAAPHTHAAYRFLLRRIGLGLCLRA</sequence>
<evidence type="ECO:0000313" key="1">
    <source>
        <dbReference type="EMBL" id="MBA4611039.1"/>
    </source>
</evidence>
<keyword evidence="2" id="KW-1185">Reference proteome</keyword>
<evidence type="ECO:0000313" key="2">
    <source>
        <dbReference type="Proteomes" id="UP000559404"/>
    </source>
</evidence>
<protein>
    <submittedName>
        <fullName evidence="1">Uncharacterized protein</fullName>
    </submittedName>
</protein>
<dbReference type="Proteomes" id="UP000559404">
    <property type="component" value="Unassembled WGS sequence"/>
</dbReference>
<dbReference type="RefSeq" id="WP_181759220.1">
    <property type="nucleotide sequence ID" value="NZ_BMCR01000004.1"/>
</dbReference>
<name>A0A838XI36_9HYPH</name>
<proteinExistence type="predicted"/>
<reference evidence="1 2" key="1">
    <citation type="submission" date="2020-07" db="EMBL/GenBank/DDBJ databases">
        <authorList>
            <person name="Li M."/>
        </authorList>
    </citation>
    <scope>NUCLEOTIDE SEQUENCE [LARGE SCALE GENOMIC DNA]</scope>
    <source>
        <strain evidence="1 2">DSM 23284</strain>
    </source>
</reference>
<accession>A0A838XI36</accession>
<gene>
    <name evidence="1" type="ORF">H1W37_05205</name>
</gene>
<organism evidence="1 2">
    <name type="scientific">Stappia taiwanensis</name>
    <dbReference type="NCBI Taxonomy" id="992267"/>
    <lineage>
        <taxon>Bacteria</taxon>
        <taxon>Pseudomonadati</taxon>
        <taxon>Pseudomonadota</taxon>
        <taxon>Alphaproteobacteria</taxon>
        <taxon>Hyphomicrobiales</taxon>
        <taxon>Stappiaceae</taxon>
        <taxon>Stappia</taxon>
    </lineage>
</organism>
<comment type="caution">
    <text evidence="1">The sequence shown here is derived from an EMBL/GenBank/DDBJ whole genome shotgun (WGS) entry which is preliminary data.</text>
</comment>
<dbReference type="EMBL" id="JACEON010000003">
    <property type="protein sequence ID" value="MBA4611039.1"/>
    <property type="molecule type" value="Genomic_DNA"/>
</dbReference>